<feature type="non-terminal residue" evidence="2">
    <location>
        <position position="1"/>
    </location>
</feature>
<sequence length="100" mass="11146">DIHLSKAYGIYNKRTECVKESIHVIFDKSGELCNMEKLDKVGVEELWKIERDALDDAKEPTSETARPGGEQGPTSNKGQGSIPKDQQEMDPPQNHPEKGP</sequence>
<keyword evidence="3" id="KW-1185">Reference proteome</keyword>
<evidence type="ECO:0000256" key="1">
    <source>
        <dbReference type="SAM" id="MobiDB-lite"/>
    </source>
</evidence>
<feature type="compositionally biased region" description="Basic and acidic residues" evidence="1">
    <location>
        <begin position="52"/>
        <end position="61"/>
    </location>
</feature>
<dbReference type="EMBL" id="JACEIK010005139">
    <property type="protein sequence ID" value="MCE0480816.1"/>
    <property type="molecule type" value="Genomic_DNA"/>
</dbReference>
<protein>
    <submittedName>
        <fullName evidence="2">Uncharacterized protein</fullName>
    </submittedName>
</protein>
<reference evidence="2 3" key="1">
    <citation type="journal article" date="2021" name="BMC Genomics">
        <title>Datura genome reveals duplications of psychoactive alkaloid biosynthetic genes and high mutation rate following tissue culture.</title>
        <authorList>
            <person name="Rajewski A."/>
            <person name="Carter-House D."/>
            <person name="Stajich J."/>
            <person name="Litt A."/>
        </authorList>
    </citation>
    <scope>NUCLEOTIDE SEQUENCE [LARGE SCALE GENOMIC DNA]</scope>
    <source>
        <strain evidence="2">AR-01</strain>
    </source>
</reference>
<name>A0ABS8VMC9_DATST</name>
<feature type="non-terminal residue" evidence="2">
    <location>
        <position position="100"/>
    </location>
</feature>
<feature type="region of interest" description="Disordered" evidence="1">
    <location>
        <begin position="52"/>
        <end position="100"/>
    </location>
</feature>
<evidence type="ECO:0000313" key="3">
    <source>
        <dbReference type="Proteomes" id="UP000823775"/>
    </source>
</evidence>
<comment type="caution">
    <text evidence="2">The sequence shown here is derived from an EMBL/GenBank/DDBJ whole genome shotgun (WGS) entry which is preliminary data.</text>
</comment>
<accession>A0ABS8VMC9</accession>
<proteinExistence type="predicted"/>
<dbReference type="Proteomes" id="UP000823775">
    <property type="component" value="Unassembled WGS sequence"/>
</dbReference>
<evidence type="ECO:0000313" key="2">
    <source>
        <dbReference type="EMBL" id="MCE0480816.1"/>
    </source>
</evidence>
<gene>
    <name evidence="2" type="ORF">HAX54_037947</name>
</gene>
<organism evidence="2 3">
    <name type="scientific">Datura stramonium</name>
    <name type="common">Jimsonweed</name>
    <name type="synonym">Common thornapple</name>
    <dbReference type="NCBI Taxonomy" id="4076"/>
    <lineage>
        <taxon>Eukaryota</taxon>
        <taxon>Viridiplantae</taxon>
        <taxon>Streptophyta</taxon>
        <taxon>Embryophyta</taxon>
        <taxon>Tracheophyta</taxon>
        <taxon>Spermatophyta</taxon>
        <taxon>Magnoliopsida</taxon>
        <taxon>eudicotyledons</taxon>
        <taxon>Gunneridae</taxon>
        <taxon>Pentapetalae</taxon>
        <taxon>asterids</taxon>
        <taxon>lamiids</taxon>
        <taxon>Solanales</taxon>
        <taxon>Solanaceae</taxon>
        <taxon>Solanoideae</taxon>
        <taxon>Datureae</taxon>
        <taxon>Datura</taxon>
    </lineage>
</organism>